<feature type="region of interest" description="Disordered" evidence="3">
    <location>
        <begin position="904"/>
        <end position="975"/>
    </location>
</feature>
<organism evidence="4">
    <name type="scientific">Chlamydomonas leiostraca</name>
    <dbReference type="NCBI Taxonomy" id="1034604"/>
    <lineage>
        <taxon>Eukaryota</taxon>
        <taxon>Viridiplantae</taxon>
        <taxon>Chlorophyta</taxon>
        <taxon>core chlorophytes</taxon>
        <taxon>Chlorophyceae</taxon>
        <taxon>CS clade</taxon>
        <taxon>Chlamydomonadales</taxon>
        <taxon>Chlamydomonadaceae</taxon>
        <taxon>Chlamydomonas</taxon>
    </lineage>
</organism>
<evidence type="ECO:0000313" key="4">
    <source>
        <dbReference type="EMBL" id="CAD8691705.1"/>
    </source>
</evidence>
<dbReference type="SUPFAM" id="SSF48452">
    <property type="entry name" value="TPR-like"/>
    <property type="match status" value="2"/>
</dbReference>
<dbReference type="Gene3D" id="1.25.40.10">
    <property type="entry name" value="Tetratricopeptide repeat domain"/>
    <property type="match status" value="3"/>
</dbReference>
<dbReference type="InterPro" id="IPR011990">
    <property type="entry name" value="TPR-like_helical_dom_sf"/>
</dbReference>
<dbReference type="PANTHER" id="PTHR45641:SF19">
    <property type="entry name" value="NEPHROCYSTIN-3"/>
    <property type="match status" value="1"/>
</dbReference>
<feature type="compositionally biased region" description="Low complexity" evidence="3">
    <location>
        <begin position="1386"/>
        <end position="1398"/>
    </location>
</feature>
<dbReference type="PANTHER" id="PTHR45641">
    <property type="entry name" value="TETRATRICOPEPTIDE REPEAT PROTEIN (AFU_ORTHOLOGUE AFUA_6G03870)"/>
    <property type="match status" value="1"/>
</dbReference>
<gene>
    <name evidence="4" type="ORF">CLEI1391_LOCUS15888</name>
</gene>
<feature type="region of interest" description="Disordered" evidence="3">
    <location>
        <begin position="1458"/>
        <end position="1484"/>
    </location>
</feature>
<feature type="region of interest" description="Disordered" evidence="3">
    <location>
        <begin position="864"/>
        <end position="889"/>
    </location>
</feature>
<evidence type="ECO:0000256" key="3">
    <source>
        <dbReference type="SAM" id="MobiDB-lite"/>
    </source>
</evidence>
<dbReference type="SMART" id="SM00028">
    <property type="entry name" value="TPR"/>
    <property type="match status" value="4"/>
</dbReference>
<keyword evidence="2" id="KW-0802">TPR repeat</keyword>
<reference evidence="4" key="1">
    <citation type="submission" date="2021-01" db="EMBL/GenBank/DDBJ databases">
        <authorList>
            <person name="Corre E."/>
            <person name="Pelletier E."/>
            <person name="Niang G."/>
            <person name="Scheremetjew M."/>
            <person name="Finn R."/>
            <person name="Kale V."/>
            <person name="Holt S."/>
            <person name="Cochrane G."/>
            <person name="Meng A."/>
            <person name="Brown T."/>
            <person name="Cohen L."/>
        </authorList>
    </citation>
    <scope>NUCLEOTIDE SEQUENCE</scope>
    <source>
        <strain evidence="4">SAG 11-49</strain>
    </source>
</reference>
<sequence>MTGCLWLRKRPTKRQLLRVESKLISQIERPASECGIHIDFLLSFAEAVPTDYTSLQVVHDLVLPATQSWRCRYVDVTDKGFVGNATYYVSHNLQAPFHQMVDSIRQRFFSPTGDPLPEAAEAYLWIDIFAVNQHVIGPKAEYLQMAAVMAGCTGHLVCLDRKCRTLSRLFILYEVWTCVEVSQAAKDKTGTARPRLEVLPYCADARWLRNEVLRLDVRGAFLMRDTDRNFVMDALLSKGVARVNRSIRQALADGARAALARVSQPLNDDGLSLQDLDPLSAIHVLHVCAQVIQLHGRYAEALGVYKRGVDLWRALPGGLDAAAFPLLTHYLELLLLMKQWDEAKAVAEETYAIMRYARTSHARRKSIDQAEFARASQQAPSPSAWQEEGRGGKGGSYQAAGHVPPPIGLRTPPTITCQVLLGRALLGLGRVDEAEELIRKALLATTNQATRLANKVRSRLICLGDGTRTVVFSRDPNAASALVSLADVLRLREGRAVESLSLYFQASKILMRAVGPKHADVAYIQMRTAQLLYSQRKLEQAQALLKAVRDVYRACWGEEHPETASAVILLAGVELAQLSAKAYDYTDAEHQSTLQKATRQYMCAFEVRKNALGAQHQDTLHTLAGATVQLVNSSVTRMQLSRAEPMCRLAVKCSVSRQTTHFKLRADGAGSHAALYALNLVSNLHLLGAVLACVGKAGEANMIVGEAIAVAEAELPPGHQLMAQCLALQADLQHMAKDHASAVQAYRKALAMYNFMLGLNSPHVPARTSMSGLRSSLARISAGIGRIATSTRHSLGPHPDTHTSPTSHQAHGSQDVRASVDATRVSLEKAGSLPTGTSLHRRNHSATTTSINPRAPFVLSVPSEPLVRPAAGPDTGITTPAGSAPSPNQIKEMEEEGRDVLTSLHPADHNHAGGGPLGRRVFGKSASHHAPSSPWGGGADVRSGDGVSGAGEGPAAQRRTLNGGAAGGDGGAPVERERTSAIGRLARAASVRLAAALGGGQGGGEEAEAGHDAVHAENLRKLADLSIQPPRVGETLVSPHQVVLQLGKQGRLESRPLAYMHQESAAVMNNLALLLRWTGGVAEAEQLLRRALELLEASPVLRRQATLDSQQGAGPLSHTSAGGRPAAAFGTTSMIGPVSSKPPSAATAPDPNINASVHLKDARLAHLRALITSNLAGLLQAQGRAREAQACYSAALKLCGSTQRAVDSLIIGLNMAGLLLAGGLEEAALDLVKIVVEPYLGAQFGPEAHAASLQGANKYAAMMSAVNGLPAPLPANAPPYSLRHQLLEALAARVTDDGGHVLYQWAAEALSLHQQQAAQLAVVLQGTGMPARPPRIKLPETLFMLQVPGVHLHCVHMLRWLLVVEPGLGGNASLDRMSSLISRHTAGGMASEGGSAAERFSTNTPAHRDELESTLATLTELREAYAAAEAEHAGMGGLDKRAPVVPLNIDFVLPTVAPTIHEPPSPASKQAAGDRQSHQKGRKH</sequence>
<protein>
    <submittedName>
        <fullName evidence="4">Uncharacterized protein</fullName>
    </submittedName>
</protein>
<dbReference type="EMBL" id="HBFB01028401">
    <property type="protein sequence ID" value="CAD8691705.1"/>
    <property type="molecule type" value="Transcribed_RNA"/>
</dbReference>
<feature type="region of interest" description="Disordered" evidence="3">
    <location>
        <begin position="373"/>
        <end position="397"/>
    </location>
</feature>
<keyword evidence="1" id="KW-0677">Repeat</keyword>
<dbReference type="Pfam" id="PF13424">
    <property type="entry name" value="TPR_12"/>
    <property type="match status" value="1"/>
</dbReference>
<dbReference type="InterPro" id="IPR019734">
    <property type="entry name" value="TPR_rpt"/>
</dbReference>
<dbReference type="Pfam" id="PF13374">
    <property type="entry name" value="TPR_10"/>
    <property type="match status" value="1"/>
</dbReference>
<name>A0A7S0WYR7_9CHLO</name>
<feature type="compositionally biased region" description="Low complexity" evidence="3">
    <location>
        <begin position="375"/>
        <end position="384"/>
    </location>
</feature>
<accession>A0A7S0WYR7</accession>
<evidence type="ECO:0000256" key="1">
    <source>
        <dbReference type="ARBA" id="ARBA00022737"/>
    </source>
</evidence>
<feature type="compositionally biased region" description="Polar residues" evidence="3">
    <location>
        <begin position="802"/>
        <end position="812"/>
    </location>
</feature>
<feature type="region of interest" description="Disordered" evidence="3">
    <location>
        <begin position="790"/>
        <end position="850"/>
    </location>
</feature>
<proteinExistence type="predicted"/>
<evidence type="ECO:0000256" key="2">
    <source>
        <dbReference type="ARBA" id="ARBA00022803"/>
    </source>
</evidence>
<feature type="compositionally biased region" description="Polar residues" evidence="3">
    <location>
        <begin position="876"/>
        <end position="889"/>
    </location>
</feature>
<feature type="region of interest" description="Disordered" evidence="3">
    <location>
        <begin position="1131"/>
        <end position="1152"/>
    </location>
</feature>
<feature type="region of interest" description="Disordered" evidence="3">
    <location>
        <begin position="1386"/>
        <end position="1408"/>
    </location>
</feature>